<sequence length="236" mass="24957">MSGLETLAARQQALLAALTEGTAVDGLLAPAGIGGGLARGLQAYRQNARALSARALGAVYPALREALGEDSFDALARTLWRRRPPQHGDLAQWGGALADFLAAQAGMDPALCDLARLEWARHLAERAADAVLDGGTLQLLIDEPPERLGLRLRPGLVVLGQSYGPLLVWREGWRAAQGPLSAGAAALMQALLDGVDLAGALARATAVEPDFDFSAWLQRALREAWLQAAFIREQAA</sequence>
<comment type="caution">
    <text evidence="2">The sequence shown here is derived from an EMBL/GenBank/DDBJ whole genome shotgun (WGS) entry which is preliminary data.</text>
</comment>
<name>A0ABT8DQB2_9BURK</name>
<gene>
    <name evidence="2" type="ORF">QWJ38_09670</name>
</gene>
<dbReference type="InterPro" id="IPR018640">
    <property type="entry name" value="DUF2063"/>
</dbReference>
<keyword evidence="3" id="KW-1185">Reference proteome</keyword>
<dbReference type="Gene3D" id="1.10.150.690">
    <property type="entry name" value="DUF2063"/>
    <property type="match status" value="1"/>
</dbReference>
<organism evidence="2 3">
    <name type="scientific">Roseateles violae</name>
    <dbReference type="NCBI Taxonomy" id="3058042"/>
    <lineage>
        <taxon>Bacteria</taxon>
        <taxon>Pseudomonadati</taxon>
        <taxon>Pseudomonadota</taxon>
        <taxon>Betaproteobacteria</taxon>
        <taxon>Burkholderiales</taxon>
        <taxon>Sphaerotilaceae</taxon>
        <taxon>Roseateles</taxon>
    </lineage>
</organism>
<dbReference type="InterPro" id="IPR044922">
    <property type="entry name" value="DUF2063_N_sf"/>
</dbReference>
<dbReference type="Proteomes" id="UP001228044">
    <property type="component" value="Unassembled WGS sequence"/>
</dbReference>
<dbReference type="EMBL" id="JAUHHC010000002">
    <property type="protein sequence ID" value="MDN3920544.1"/>
    <property type="molecule type" value="Genomic_DNA"/>
</dbReference>
<dbReference type="GO" id="GO:0003677">
    <property type="term" value="F:DNA binding"/>
    <property type="evidence" value="ECO:0007669"/>
    <property type="project" value="UniProtKB-KW"/>
</dbReference>
<reference evidence="2 3" key="1">
    <citation type="submission" date="2023-06" db="EMBL/GenBank/DDBJ databases">
        <title>Pelomonas sp. PFR6 16S ribosomal RNA gene Genome sequencing and assembly.</title>
        <authorList>
            <person name="Woo H."/>
        </authorList>
    </citation>
    <scope>NUCLEOTIDE SEQUENCE [LARGE SCALE GENOMIC DNA]</scope>
    <source>
        <strain evidence="2 3">PFR6</strain>
    </source>
</reference>
<accession>A0ABT8DQB2</accession>
<evidence type="ECO:0000313" key="2">
    <source>
        <dbReference type="EMBL" id="MDN3920544.1"/>
    </source>
</evidence>
<feature type="domain" description="Putative DNA-binding" evidence="1">
    <location>
        <begin position="10"/>
        <end position="101"/>
    </location>
</feature>
<keyword evidence="2" id="KW-0238">DNA-binding</keyword>
<evidence type="ECO:0000313" key="3">
    <source>
        <dbReference type="Proteomes" id="UP001228044"/>
    </source>
</evidence>
<proteinExistence type="predicted"/>
<protein>
    <submittedName>
        <fullName evidence="2">DNA-binding domain-containing protein</fullName>
    </submittedName>
</protein>
<dbReference type="RefSeq" id="WP_290358837.1">
    <property type="nucleotide sequence ID" value="NZ_JAUHHC010000002.1"/>
</dbReference>
<dbReference type="Pfam" id="PF09836">
    <property type="entry name" value="DUF2063"/>
    <property type="match status" value="1"/>
</dbReference>
<evidence type="ECO:0000259" key="1">
    <source>
        <dbReference type="Pfam" id="PF09836"/>
    </source>
</evidence>